<dbReference type="RefSeq" id="WP_240830156.1">
    <property type="nucleotide sequence ID" value="NZ_JAKWBL010000002.1"/>
</dbReference>
<comment type="caution">
    <text evidence="2">The sequence shown here is derived from an EMBL/GenBank/DDBJ whole genome shotgun (WGS) entry which is preliminary data.</text>
</comment>
<dbReference type="EMBL" id="JAKWBL010000002">
    <property type="protein sequence ID" value="MCH5598493.1"/>
    <property type="molecule type" value="Genomic_DNA"/>
</dbReference>
<protein>
    <recommendedName>
        <fullName evidence="1">HemN C-terminal domain-containing protein</fullName>
    </recommendedName>
</protein>
<sequence length="165" mass="19049">MKPEVQSEQFLLLMDWLKVAGYEHYEISNFAKPGFRSRHNSSYWQGKRYIGIGPSAHSYNGKERKWNIANNQKYIDAINKNELPVEKEALTPVQRLNEFIMISLRTIEGIELQNLSDAEEKALMKAAQKYILQNLLIHEGDVLRLSNEGKLYADGIAADLFFDEQ</sequence>
<evidence type="ECO:0000313" key="3">
    <source>
        <dbReference type="Proteomes" id="UP001202248"/>
    </source>
</evidence>
<dbReference type="SUPFAM" id="SSF102114">
    <property type="entry name" value="Radical SAM enzymes"/>
    <property type="match status" value="1"/>
</dbReference>
<feature type="domain" description="HemN C-terminal" evidence="1">
    <location>
        <begin position="90"/>
        <end position="151"/>
    </location>
</feature>
<accession>A0ABS9SJE7</accession>
<dbReference type="Proteomes" id="UP001202248">
    <property type="component" value="Unassembled WGS sequence"/>
</dbReference>
<dbReference type="InterPro" id="IPR034505">
    <property type="entry name" value="Coproporphyrinogen-III_oxidase"/>
</dbReference>
<dbReference type="PANTHER" id="PTHR13932">
    <property type="entry name" value="COPROPORPHYRINIGEN III OXIDASE"/>
    <property type="match status" value="1"/>
</dbReference>
<gene>
    <name evidence="2" type="ORF">MKP09_11525</name>
</gene>
<reference evidence="2 3" key="1">
    <citation type="submission" date="2022-02" db="EMBL/GenBank/DDBJ databases">
        <authorList>
            <person name="Min J."/>
        </authorList>
    </citation>
    <scope>NUCLEOTIDE SEQUENCE [LARGE SCALE GENOMIC DNA]</scope>
    <source>
        <strain evidence="2 3">GR10-1</strain>
    </source>
</reference>
<evidence type="ECO:0000313" key="2">
    <source>
        <dbReference type="EMBL" id="MCH5598493.1"/>
    </source>
</evidence>
<dbReference type="InterPro" id="IPR058240">
    <property type="entry name" value="rSAM_sf"/>
</dbReference>
<dbReference type="PANTHER" id="PTHR13932:SF5">
    <property type="entry name" value="RADICAL S-ADENOSYL METHIONINE DOMAIN-CONTAINING PROTEIN 1, MITOCHONDRIAL"/>
    <property type="match status" value="1"/>
</dbReference>
<evidence type="ECO:0000259" key="1">
    <source>
        <dbReference type="Pfam" id="PF06969"/>
    </source>
</evidence>
<keyword evidence="3" id="KW-1185">Reference proteome</keyword>
<dbReference type="InterPro" id="IPR010723">
    <property type="entry name" value="HemN_C"/>
</dbReference>
<dbReference type="Pfam" id="PF06969">
    <property type="entry name" value="HemN_C"/>
    <property type="match status" value="1"/>
</dbReference>
<organism evidence="2 3">
    <name type="scientific">Niabella ginsengisoli</name>
    <dbReference type="NCBI Taxonomy" id="522298"/>
    <lineage>
        <taxon>Bacteria</taxon>
        <taxon>Pseudomonadati</taxon>
        <taxon>Bacteroidota</taxon>
        <taxon>Chitinophagia</taxon>
        <taxon>Chitinophagales</taxon>
        <taxon>Chitinophagaceae</taxon>
        <taxon>Niabella</taxon>
    </lineage>
</organism>
<name>A0ABS9SJE7_9BACT</name>
<proteinExistence type="predicted"/>